<dbReference type="InterPro" id="IPR023404">
    <property type="entry name" value="rSAM_horseshoe"/>
</dbReference>
<proteinExistence type="predicted"/>
<accession>A0A7C5I4J1</accession>
<reference evidence="2" key="1">
    <citation type="journal article" date="2020" name="mSystems">
        <title>Genome- and Community-Level Interaction Insights into Carbon Utilization and Element Cycling Functions of Hydrothermarchaeota in Hydrothermal Sediment.</title>
        <authorList>
            <person name="Zhou Z."/>
            <person name="Liu Y."/>
            <person name="Xu W."/>
            <person name="Pan J."/>
            <person name="Luo Z.H."/>
            <person name="Li M."/>
        </authorList>
    </citation>
    <scope>NUCLEOTIDE SEQUENCE [LARGE SCALE GENOMIC DNA]</scope>
    <source>
        <strain evidence="2">HyVt-94</strain>
    </source>
</reference>
<dbReference type="InterPro" id="IPR007197">
    <property type="entry name" value="rSAM"/>
</dbReference>
<dbReference type="PANTHER" id="PTHR42731">
    <property type="entry name" value="SLL1084 PROTEIN"/>
    <property type="match status" value="1"/>
</dbReference>
<dbReference type="Gene3D" id="3.80.30.20">
    <property type="entry name" value="tm_1862 like domain"/>
    <property type="match status" value="1"/>
</dbReference>
<dbReference type="GO" id="GO:0003824">
    <property type="term" value="F:catalytic activity"/>
    <property type="evidence" value="ECO:0007669"/>
    <property type="project" value="InterPro"/>
</dbReference>
<dbReference type="PROSITE" id="PS51918">
    <property type="entry name" value="RADICAL_SAM"/>
    <property type="match status" value="1"/>
</dbReference>
<dbReference type="SFLD" id="SFLDG01082">
    <property type="entry name" value="B12-binding_domain_containing"/>
    <property type="match status" value="1"/>
</dbReference>
<dbReference type="Pfam" id="PF19864">
    <property type="entry name" value="Radical_SAM_N2"/>
    <property type="match status" value="1"/>
</dbReference>
<dbReference type="SMART" id="SM00729">
    <property type="entry name" value="Elp3"/>
    <property type="match status" value="1"/>
</dbReference>
<gene>
    <name evidence="2" type="ORF">ENL41_01820</name>
</gene>
<dbReference type="SFLD" id="SFLDS00029">
    <property type="entry name" value="Radical_SAM"/>
    <property type="match status" value="1"/>
</dbReference>
<sequence length="682" mass="79503">MDVIGFSLHTELNYTNILMGLELSGIPLRREDRNESHPLVIVGGPASLNPLPLAPFVDFFVVGDGEEVVKELIPPLQAYKNREIKRHELYKELTGIKGVFVPELGNTTLKRIASFKEEYFPVAQIVPSIDIVHNRYVIEIMRGCTRGCRFCQGGFTYRPIRLRMPEEIVELAKKGIQSTGYEDIGFLAFTSSDYPYLIETIKWIRKELQDTFVSLPSLPIDAIEESMLKELKDLRRFSITLAPEVVTEKLRKVINKNVPLEIIYRSIELAEKYKYPHVKLYFMIGVPKEEEEDINALIDFLKDIEKKFRKLKFKAAISPFVPRPHTPFQWMDQELPEISLEKIKQIKDAFRRSKRVQITHHNPYMSFLEGVFGRGDEKLAEVLEIAYRNGAIFDSRKEFFDFSKYEKAFHTSGIDPYKYTRKRSPEEPLPWEVINTGVFKPFLLKEYKKSLKMEMTPDCMKEKCLGCGVWFREGYELCRKGIRKDRKYQIELEEKKPTEYYRYLLTYAFGEKFRFLSQRDIARIIIHILRKSGLRLRYTEGFVPRPHISLPNPLPLGFESDEELLYFETVQKLNKDKALKVLNEHSPQGLVFKKIEEVFNKPDWTKYSKSIVEFDILNMSCKGIETHLENAEIKGNKVSFIFDFSKGGILKALQNATGLDKNSVRKLHLRKKRVVGSNRVEV</sequence>
<evidence type="ECO:0000313" key="2">
    <source>
        <dbReference type="EMBL" id="HHF58145.1"/>
    </source>
</evidence>
<dbReference type="GO" id="GO:0051536">
    <property type="term" value="F:iron-sulfur cluster binding"/>
    <property type="evidence" value="ECO:0007669"/>
    <property type="project" value="InterPro"/>
</dbReference>
<evidence type="ECO:0000259" key="1">
    <source>
        <dbReference type="PROSITE" id="PS51918"/>
    </source>
</evidence>
<dbReference type="Pfam" id="PF10105">
    <property type="entry name" value="DUF2344"/>
    <property type="match status" value="1"/>
</dbReference>
<comment type="caution">
    <text evidence="2">The sequence shown here is derived from an EMBL/GenBank/DDBJ whole genome shotgun (WGS) entry which is preliminary data.</text>
</comment>
<feature type="domain" description="Radical SAM core" evidence="1">
    <location>
        <begin position="130"/>
        <end position="363"/>
    </location>
</feature>
<dbReference type="CDD" id="cd01335">
    <property type="entry name" value="Radical_SAM"/>
    <property type="match status" value="1"/>
</dbReference>
<dbReference type="NCBIfam" id="TIGR03936">
    <property type="entry name" value="sam_1_link_chp"/>
    <property type="match status" value="1"/>
</dbReference>
<dbReference type="PANTHER" id="PTHR42731:SF5">
    <property type="entry name" value="RADICAL SAM DOMAIN PROTEIN"/>
    <property type="match status" value="1"/>
</dbReference>
<dbReference type="InterPro" id="IPR018768">
    <property type="entry name" value="DUF2344"/>
</dbReference>
<dbReference type="InterPro" id="IPR058240">
    <property type="entry name" value="rSAM_sf"/>
</dbReference>
<dbReference type="EMBL" id="DRTV01000131">
    <property type="protein sequence ID" value="HHF58145.1"/>
    <property type="molecule type" value="Genomic_DNA"/>
</dbReference>
<dbReference type="InterPro" id="IPR045784">
    <property type="entry name" value="Radical_SAM_N2"/>
</dbReference>
<dbReference type="Pfam" id="PF04055">
    <property type="entry name" value="Radical_SAM"/>
    <property type="match status" value="1"/>
</dbReference>
<organism evidence="2">
    <name type="scientific">candidate division WOR-3 bacterium</name>
    <dbReference type="NCBI Taxonomy" id="2052148"/>
    <lineage>
        <taxon>Bacteria</taxon>
        <taxon>Bacteria division WOR-3</taxon>
    </lineage>
</organism>
<dbReference type="InterPro" id="IPR006638">
    <property type="entry name" value="Elp3/MiaA/NifB-like_rSAM"/>
</dbReference>
<dbReference type="AlphaFoldDB" id="A0A7C5I4J1"/>
<dbReference type="SUPFAM" id="SSF102114">
    <property type="entry name" value="Radical SAM enzymes"/>
    <property type="match status" value="1"/>
</dbReference>
<dbReference type="Proteomes" id="UP000886014">
    <property type="component" value="Unassembled WGS sequence"/>
</dbReference>
<name>A0A7C5I4J1_UNCW3</name>
<protein>
    <submittedName>
        <fullName evidence="2">DUF2344 domain-containing protein</fullName>
    </submittedName>
</protein>